<evidence type="ECO:0000256" key="8">
    <source>
        <dbReference type="SAM" id="SignalP"/>
    </source>
</evidence>
<feature type="domain" description="Peptidase S8/S53" evidence="9">
    <location>
        <begin position="163"/>
        <end position="528"/>
    </location>
</feature>
<dbReference type="EMBL" id="BSRZ01000012">
    <property type="protein sequence ID" value="GLW66032.1"/>
    <property type="molecule type" value="Genomic_DNA"/>
</dbReference>
<feature type="active site" description="Charge relay system" evidence="5">
    <location>
        <position position="476"/>
    </location>
</feature>
<dbReference type="GO" id="GO:0004252">
    <property type="term" value="F:serine-type endopeptidase activity"/>
    <property type="evidence" value="ECO:0007669"/>
    <property type="project" value="UniProtKB-UniRule"/>
</dbReference>
<evidence type="ECO:0000256" key="2">
    <source>
        <dbReference type="ARBA" id="ARBA00022670"/>
    </source>
</evidence>
<dbReference type="InterPro" id="IPR022398">
    <property type="entry name" value="Peptidase_S8_His-AS"/>
</dbReference>
<dbReference type="InterPro" id="IPR015500">
    <property type="entry name" value="Peptidase_S8_subtilisin-rel"/>
</dbReference>
<dbReference type="PROSITE" id="PS00136">
    <property type="entry name" value="SUBTILASE_ASP"/>
    <property type="match status" value="1"/>
</dbReference>
<evidence type="ECO:0000256" key="6">
    <source>
        <dbReference type="RuleBase" id="RU003355"/>
    </source>
</evidence>
<evidence type="ECO:0000256" key="1">
    <source>
        <dbReference type="ARBA" id="ARBA00011073"/>
    </source>
</evidence>
<evidence type="ECO:0000256" key="5">
    <source>
        <dbReference type="PROSITE-ProRule" id="PRU01240"/>
    </source>
</evidence>
<keyword evidence="11" id="KW-1185">Reference proteome</keyword>
<dbReference type="GO" id="GO:0006508">
    <property type="term" value="P:proteolysis"/>
    <property type="evidence" value="ECO:0007669"/>
    <property type="project" value="UniProtKB-KW"/>
</dbReference>
<accession>A0A9W6UYA3</accession>
<dbReference type="PROSITE" id="PS00137">
    <property type="entry name" value="SUBTILASE_HIS"/>
    <property type="match status" value="1"/>
</dbReference>
<reference evidence="10" key="1">
    <citation type="submission" date="2023-02" db="EMBL/GenBank/DDBJ databases">
        <title>Actinomadura rubrobrunea NBRC 14622.</title>
        <authorList>
            <person name="Ichikawa N."/>
            <person name="Sato H."/>
            <person name="Tonouchi N."/>
        </authorList>
    </citation>
    <scope>NUCLEOTIDE SEQUENCE</scope>
    <source>
        <strain evidence="10">NBRC 14622</strain>
    </source>
</reference>
<dbReference type="PRINTS" id="PR00723">
    <property type="entry name" value="SUBTILISIN"/>
</dbReference>
<keyword evidence="3 5" id="KW-0378">Hydrolase</keyword>
<dbReference type="RefSeq" id="WP_067913611.1">
    <property type="nucleotide sequence ID" value="NZ_BSRZ01000012.1"/>
</dbReference>
<feature type="chain" id="PRO_5040977373" evidence="8">
    <location>
        <begin position="25"/>
        <end position="574"/>
    </location>
</feature>
<dbReference type="InterPro" id="IPR000209">
    <property type="entry name" value="Peptidase_S8/S53_dom"/>
</dbReference>
<feature type="signal peptide" evidence="8">
    <location>
        <begin position="1"/>
        <end position="24"/>
    </location>
</feature>
<evidence type="ECO:0000313" key="11">
    <source>
        <dbReference type="Proteomes" id="UP001165124"/>
    </source>
</evidence>
<feature type="compositionally biased region" description="Polar residues" evidence="7">
    <location>
        <begin position="347"/>
        <end position="358"/>
    </location>
</feature>
<evidence type="ECO:0000256" key="3">
    <source>
        <dbReference type="ARBA" id="ARBA00022801"/>
    </source>
</evidence>
<proteinExistence type="inferred from homology"/>
<dbReference type="PANTHER" id="PTHR43806:SF11">
    <property type="entry name" value="CEREVISIN-RELATED"/>
    <property type="match status" value="1"/>
</dbReference>
<gene>
    <name evidence="10" type="ORF">Arub01_42760</name>
</gene>
<sequence length="574" mass="60149">MRRVVITAASAAVATAALALPASAVPAQPESQAKASEYVVLYKEGVSLSKARAAVKAAGGTIVSENTDVGVATVRTTKTGFTAAVARQDALEGAAANRVIGHAPKTGKAAKPFAVEKEGRGQTAGAAKFTKGAKGEPLADLQWDMKQIRATADGSYKIEPGDKRVLVGVIDTGIDGNHPDIKPNFNRALSRNFTVDIPTDANGNEVDGPCEAEPDKSCNDPADVDENEHGTHVASTIASPRNGLGMAGVAPNVQLVNLRAGQDSGYFFLKPTVDALTYAAKNGIDVVNMSFYIDPWLFNCVDNPADSPEEQAEQRTVIEAANRALNFAHRHGVTLVAAAGNEAIDYTKTNTDDSSPNFASEPGEQPHERTIPPSCLSLPGEGDHVIPVSSTGISKRKAYYSSYGNGYIQVAAPGGDKYDTADGKLDDKVGIWAAYPESIARERGELNADGTPNTPRVVRDCKGGTCAYYQSIQGTSMASPHAAGVAALIVSKYGKRDRVHGGLTMDPDAVARILTGTASATACPKGGSYTYTRYVKQADGSYQKVVATHTCEGGKNRNGFYGAGIIDAKKAVSR</sequence>
<evidence type="ECO:0000259" key="9">
    <source>
        <dbReference type="Pfam" id="PF00082"/>
    </source>
</evidence>
<dbReference type="PANTHER" id="PTHR43806">
    <property type="entry name" value="PEPTIDASE S8"/>
    <property type="match status" value="1"/>
</dbReference>
<feature type="active site" description="Charge relay system" evidence="5">
    <location>
        <position position="171"/>
    </location>
</feature>
<protein>
    <submittedName>
        <fullName evidence="10">Serine protease</fullName>
    </submittedName>
</protein>
<dbReference type="PROSITE" id="PS00138">
    <property type="entry name" value="SUBTILASE_SER"/>
    <property type="match status" value="1"/>
</dbReference>
<feature type="region of interest" description="Disordered" evidence="7">
    <location>
        <begin position="346"/>
        <end position="373"/>
    </location>
</feature>
<dbReference type="Gene3D" id="3.40.50.200">
    <property type="entry name" value="Peptidase S8/S53 domain"/>
    <property type="match status" value="1"/>
</dbReference>
<dbReference type="AlphaFoldDB" id="A0A9W6UYA3"/>
<dbReference type="InterPro" id="IPR050131">
    <property type="entry name" value="Peptidase_S8_subtilisin-like"/>
</dbReference>
<organism evidence="10 11">
    <name type="scientific">Actinomadura rubrobrunea</name>
    <dbReference type="NCBI Taxonomy" id="115335"/>
    <lineage>
        <taxon>Bacteria</taxon>
        <taxon>Bacillati</taxon>
        <taxon>Actinomycetota</taxon>
        <taxon>Actinomycetes</taxon>
        <taxon>Streptosporangiales</taxon>
        <taxon>Thermomonosporaceae</taxon>
        <taxon>Actinomadura</taxon>
    </lineage>
</organism>
<keyword evidence="4 5" id="KW-0720">Serine protease</keyword>
<feature type="active site" description="Charge relay system" evidence="5">
    <location>
        <position position="229"/>
    </location>
</feature>
<comment type="caution">
    <text evidence="10">The sequence shown here is derived from an EMBL/GenBank/DDBJ whole genome shotgun (WGS) entry which is preliminary data.</text>
</comment>
<dbReference type="SUPFAM" id="SSF52743">
    <property type="entry name" value="Subtilisin-like"/>
    <property type="match status" value="1"/>
</dbReference>
<keyword evidence="2 5" id="KW-0645">Protease</keyword>
<comment type="similarity">
    <text evidence="1 5 6">Belongs to the peptidase S8 family.</text>
</comment>
<evidence type="ECO:0000313" key="10">
    <source>
        <dbReference type="EMBL" id="GLW66032.1"/>
    </source>
</evidence>
<dbReference type="InterPro" id="IPR023827">
    <property type="entry name" value="Peptidase_S8_Asp-AS"/>
</dbReference>
<dbReference type="PROSITE" id="PS51892">
    <property type="entry name" value="SUBTILASE"/>
    <property type="match status" value="1"/>
</dbReference>
<keyword evidence="8" id="KW-0732">Signal</keyword>
<dbReference type="InterPro" id="IPR023828">
    <property type="entry name" value="Peptidase_S8_Ser-AS"/>
</dbReference>
<dbReference type="Pfam" id="PF00082">
    <property type="entry name" value="Peptidase_S8"/>
    <property type="match status" value="1"/>
</dbReference>
<dbReference type="Proteomes" id="UP001165124">
    <property type="component" value="Unassembled WGS sequence"/>
</dbReference>
<dbReference type="InterPro" id="IPR036852">
    <property type="entry name" value="Peptidase_S8/S53_dom_sf"/>
</dbReference>
<evidence type="ECO:0000256" key="4">
    <source>
        <dbReference type="ARBA" id="ARBA00022825"/>
    </source>
</evidence>
<evidence type="ECO:0000256" key="7">
    <source>
        <dbReference type="SAM" id="MobiDB-lite"/>
    </source>
</evidence>
<name>A0A9W6UYA3_9ACTN</name>